<keyword evidence="5" id="KW-0418">Kinase</keyword>
<dbReference type="InterPro" id="IPR006204">
    <property type="entry name" value="GHMP_kinase_N_dom"/>
</dbReference>
<dbReference type="InterPro" id="IPR014721">
    <property type="entry name" value="Ribsml_uS5_D2-typ_fold_subgr"/>
</dbReference>
<dbReference type="PIRSF" id="PIRSF010376">
    <property type="entry name" value="IspE"/>
    <property type="match status" value="1"/>
</dbReference>
<feature type="domain" description="GHMP kinase C-terminal" evidence="9">
    <location>
        <begin position="210"/>
        <end position="275"/>
    </location>
</feature>
<evidence type="ECO:0000256" key="6">
    <source>
        <dbReference type="ARBA" id="ARBA00022840"/>
    </source>
</evidence>
<dbReference type="Pfam" id="PF08544">
    <property type="entry name" value="GHMP_kinases_C"/>
    <property type="match status" value="1"/>
</dbReference>
<evidence type="ECO:0000256" key="2">
    <source>
        <dbReference type="ARBA" id="ARBA00012052"/>
    </source>
</evidence>
<sequence length="292" mass="31791">MRRQRFVTRAHAKLNLDLRVLGRRADGLHELRTIYQSIELADCLTVTVRPGPFELRCNDPSVPVGRDNLVWEAAVRAFRIVGHGTPRDLSVVIDKQIPLEAGLGGGSSDAAAMLRALAALWPDELSVSVCHRVASRIGADVPFFLLGGTALGLGAGDELFPLVDLPKHWAVLLIPDFGVSTAAAYGWFDLAPQRIRPVESREPLAPRAADLSRVAKLVNDLEPAVLAKYPEIRRMKTALRRAGATHPSMSGSGSCVFGLFSRRRDAAAAAAALRRREWRVILTRTVTRGDAT</sequence>
<dbReference type="Pfam" id="PF00288">
    <property type="entry name" value="GHMP_kinases_N"/>
    <property type="match status" value="1"/>
</dbReference>
<evidence type="ECO:0000256" key="7">
    <source>
        <dbReference type="ARBA" id="ARBA00032554"/>
    </source>
</evidence>
<dbReference type="InterPro" id="IPR004424">
    <property type="entry name" value="IspE"/>
</dbReference>
<dbReference type="EMBL" id="UINC01000619">
    <property type="protein sequence ID" value="SUZ58419.1"/>
    <property type="molecule type" value="Genomic_DNA"/>
</dbReference>
<dbReference type="SUPFAM" id="SSF54211">
    <property type="entry name" value="Ribosomal protein S5 domain 2-like"/>
    <property type="match status" value="1"/>
</dbReference>
<dbReference type="InterPro" id="IPR020568">
    <property type="entry name" value="Ribosomal_Su5_D2-typ_SF"/>
</dbReference>
<evidence type="ECO:0000313" key="10">
    <source>
        <dbReference type="EMBL" id="SUZ58419.1"/>
    </source>
</evidence>
<reference evidence="10" key="1">
    <citation type="submission" date="2018-05" db="EMBL/GenBank/DDBJ databases">
        <authorList>
            <person name="Lanie J.A."/>
            <person name="Ng W.-L."/>
            <person name="Kazmierczak K.M."/>
            <person name="Andrzejewski T.M."/>
            <person name="Davidsen T.M."/>
            <person name="Wayne K.J."/>
            <person name="Tettelin H."/>
            <person name="Glass J.I."/>
            <person name="Rusch D."/>
            <person name="Podicherti R."/>
            <person name="Tsui H.-C.T."/>
            <person name="Winkler M.E."/>
        </authorList>
    </citation>
    <scope>NUCLEOTIDE SEQUENCE</scope>
</reference>
<dbReference type="GO" id="GO:0050515">
    <property type="term" value="F:4-(cytidine 5'-diphospho)-2-C-methyl-D-erythritol kinase activity"/>
    <property type="evidence" value="ECO:0007669"/>
    <property type="project" value="UniProtKB-EC"/>
</dbReference>
<comment type="similarity">
    <text evidence="1">Belongs to the GHMP kinase family. IspE subfamily.</text>
</comment>
<dbReference type="AlphaFoldDB" id="A0A381NW24"/>
<dbReference type="SUPFAM" id="SSF55060">
    <property type="entry name" value="GHMP Kinase, C-terminal domain"/>
    <property type="match status" value="1"/>
</dbReference>
<organism evidence="10">
    <name type="scientific">marine metagenome</name>
    <dbReference type="NCBI Taxonomy" id="408172"/>
    <lineage>
        <taxon>unclassified sequences</taxon>
        <taxon>metagenomes</taxon>
        <taxon>ecological metagenomes</taxon>
    </lineage>
</organism>
<accession>A0A381NW24</accession>
<dbReference type="PANTHER" id="PTHR43527">
    <property type="entry name" value="4-DIPHOSPHOCYTIDYL-2-C-METHYL-D-ERYTHRITOL KINASE, CHLOROPLASTIC"/>
    <property type="match status" value="1"/>
</dbReference>
<protein>
    <recommendedName>
        <fullName evidence="2">4-(cytidine 5'-diphospho)-2-C-methyl-D-erythritol kinase</fullName>
        <ecNumber evidence="2">2.7.1.148</ecNumber>
    </recommendedName>
    <alternativeName>
        <fullName evidence="7">4-(cytidine-5'-diphospho)-2-C-methyl-D-erythritol kinase</fullName>
    </alternativeName>
</protein>
<proteinExistence type="inferred from homology"/>
<name>A0A381NW24_9ZZZZ</name>
<dbReference type="EC" id="2.7.1.148" evidence="2"/>
<keyword evidence="3" id="KW-0808">Transferase</keyword>
<evidence type="ECO:0000256" key="1">
    <source>
        <dbReference type="ARBA" id="ARBA00009684"/>
    </source>
</evidence>
<dbReference type="HAMAP" id="MF_00061">
    <property type="entry name" value="IspE"/>
    <property type="match status" value="1"/>
</dbReference>
<dbReference type="NCBIfam" id="TIGR00154">
    <property type="entry name" value="ispE"/>
    <property type="match status" value="1"/>
</dbReference>
<evidence type="ECO:0000259" key="9">
    <source>
        <dbReference type="Pfam" id="PF08544"/>
    </source>
</evidence>
<gene>
    <name evidence="10" type="ORF">METZ01_LOCUS11273</name>
</gene>
<dbReference type="Gene3D" id="3.30.230.10">
    <property type="match status" value="1"/>
</dbReference>
<dbReference type="PANTHER" id="PTHR43527:SF2">
    <property type="entry name" value="4-DIPHOSPHOCYTIDYL-2-C-METHYL-D-ERYTHRITOL KINASE, CHLOROPLASTIC"/>
    <property type="match status" value="1"/>
</dbReference>
<feature type="domain" description="GHMP kinase N-terminal" evidence="8">
    <location>
        <begin position="68"/>
        <end position="148"/>
    </location>
</feature>
<dbReference type="GO" id="GO:0016114">
    <property type="term" value="P:terpenoid biosynthetic process"/>
    <property type="evidence" value="ECO:0007669"/>
    <property type="project" value="InterPro"/>
</dbReference>
<dbReference type="InterPro" id="IPR036554">
    <property type="entry name" value="GHMP_kinase_C_sf"/>
</dbReference>
<evidence type="ECO:0000256" key="4">
    <source>
        <dbReference type="ARBA" id="ARBA00022741"/>
    </source>
</evidence>
<keyword evidence="4" id="KW-0547">Nucleotide-binding</keyword>
<dbReference type="GO" id="GO:0005524">
    <property type="term" value="F:ATP binding"/>
    <property type="evidence" value="ECO:0007669"/>
    <property type="project" value="UniProtKB-KW"/>
</dbReference>
<dbReference type="Gene3D" id="3.30.70.890">
    <property type="entry name" value="GHMP kinase, C-terminal domain"/>
    <property type="match status" value="1"/>
</dbReference>
<evidence type="ECO:0000256" key="5">
    <source>
        <dbReference type="ARBA" id="ARBA00022777"/>
    </source>
</evidence>
<evidence type="ECO:0000259" key="8">
    <source>
        <dbReference type="Pfam" id="PF00288"/>
    </source>
</evidence>
<keyword evidence="6" id="KW-0067">ATP-binding</keyword>
<evidence type="ECO:0000256" key="3">
    <source>
        <dbReference type="ARBA" id="ARBA00022679"/>
    </source>
</evidence>
<dbReference type="InterPro" id="IPR013750">
    <property type="entry name" value="GHMP_kinase_C_dom"/>
</dbReference>